<evidence type="ECO:0000313" key="2">
    <source>
        <dbReference type="EMBL" id="MBB5838703.1"/>
    </source>
</evidence>
<evidence type="ECO:0008006" key="4">
    <source>
        <dbReference type="Google" id="ProtNLM"/>
    </source>
</evidence>
<feature type="compositionally biased region" description="Basic and acidic residues" evidence="1">
    <location>
        <begin position="9"/>
        <end position="20"/>
    </location>
</feature>
<feature type="region of interest" description="Disordered" evidence="1">
    <location>
        <begin position="1"/>
        <end position="20"/>
    </location>
</feature>
<protein>
    <recommendedName>
        <fullName evidence="4">AAA domain-containing protein</fullName>
    </recommendedName>
</protein>
<feature type="compositionally biased region" description="Basic and acidic residues" evidence="1">
    <location>
        <begin position="226"/>
        <end position="237"/>
    </location>
</feature>
<dbReference type="SUPFAM" id="SSF52540">
    <property type="entry name" value="P-loop containing nucleoside triphosphate hydrolases"/>
    <property type="match status" value="1"/>
</dbReference>
<accession>A0A7W9JAR2</accession>
<evidence type="ECO:0000256" key="1">
    <source>
        <dbReference type="SAM" id="MobiDB-lite"/>
    </source>
</evidence>
<gene>
    <name evidence="2" type="ORF">HDA39_005437</name>
</gene>
<dbReference type="Proteomes" id="UP000549971">
    <property type="component" value="Unassembled WGS sequence"/>
</dbReference>
<dbReference type="InterPro" id="IPR027417">
    <property type="entry name" value="P-loop_NTPase"/>
</dbReference>
<comment type="caution">
    <text evidence="2">The sequence shown here is derived from an EMBL/GenBank/DDBJ whole genome shotgun (WGS) entry which is preliminary data.</text>
</comment>
<feature type="region of interest" description="Disordered" evidence="1">
    <location>
        <begin position="226"/>
        <end position="245"/>
    </location>
</feature>
<dbReference type="Pfam" id="PF13481">
    <property type="entry name" value="AAA_25"/>
    <property type="match status" value="1"/>
</dbReference>
<reference evidence="2 3" key="1">
    <citation type="submission" date="2020-08" db="EMBL/GenBank/DDBJ databases">
        <title>Sequencing the genomes of 1000 actinobacteria strains.</title>
        <authorList>
            <person name="Klenk H.-P."/>
        </authorList>
    </citation>
    <scope>NUCLEOTIDE SEQUENCE [LARGE SCALE GENOMIC DNA]</scope>
    <source>
        <strain evidence="2 3">DSM 28967</strain>
    </source>
</reference>
<dbReference type="EMBL" id="JACHMY010000001">
    <property type="protein sequence ID" value="MBB5838703.1"/>
    <property type="molecule type" value="Genomic_DNA"/>
</dbReference>
<name>A0A7W9JAR2_9ACTN</name>
<dbReference type="AlphaFoldDB" id="A0A7W9JAR2"/>
<keyword evidence="3" id="KW-1185">Reference proteome</keyword>
<dbReference type="RefSeq" id="WP_184799753.1">
    <property type="nucleotide sequence ID" value="NZ_JACHMY010000001.1"/>
</dbReference>
<sequence>MSDESELTDEQKRKRLADKTTDRLIQLEADARAKNIRNSSLFSPPASFDSMEDELAGPDEPVIWTVGQLHEKGTNTIITAAFKSGKTTLMQNLIRSLVDSEPFIGEHAMRELDGRVAFWNFELPEAMVKRQFRKMKIRRLDNIWPVHLRGTRFDIMTDVAAEWTITELKRREIEVWIVDPFTRAFHGNENDNGEVGDFLERLDWIKSEAGVVDLFMPIHAGRAAEGMKGKERARGGSESDGWADNRWATSRTDNKVYFRNDWGRSPEMPERLTELDPVTNLLTYDALGLTRSQLSSAGTRAAILDYVRNHPLCSKNLITKLSGITGETKLLASLVDDLVKTGGLQVEQTWSQSGSKIIKSEYWIPGTVPGKP</sequence>
<organism evidence="2 3">
    <name type="scientific">Kribbella italica</name>
    <dbReference type="NCBI Taxonomy" id="1540520"/>
    <lineage>
        <taxon>Bacteria</taxon>
        <taxon>Bacillati</taxon>
        <taxon>Actinomycetota</taxon>
        <taxon>Actinomycetes</taxon>
        <taxon>Propionibacteriales</taxon>
        <taxon>Kribbellaceae</taxon>
        <taxon>Kribbella</taxon>
    </lineage>
</organism>
<evidence type="ECO:0000313" key="3">
    <source>
        <dbReference type="Proteomes" id="UP000549971"/>
    </source>
</evidence>
<proteinExistence type="predicted"/>
<dbReference type="Gene3D" id="3.40.50.300">
    <property type="entry name" value="P-loop containing nucleotide triphosphate hydrolases"/>
    <property type="match status" value="1"/>
</dbReference>